<dbReference type="CDD" id="cd00078">
    <property type="entry name" value="HECTc"/>
    <property type="match status" value="1"/>
</dbReference>
<dbReference type="PANTHER" id="PTHR11254:SF424">
    <property type="entry name" value="E3 UBIQUITIN-PROTEIN LIGASE UPL5"/>
    <property type="match status" value="1"/>
</dbReference>
<dbReference type="InterPro" id="IPR029071">
    <property type="entry name" value="Ubiquitin-like_domsf"/>
</dbReference>
<keyword evidence="5 6" id="KW-0833">Ubl conjugation pathway</keyword>
<proteinExistence type="predicted"/>
<comment type="pathway">
    <text evidence="2">Protein modification; protein ubiquitination.</text>
</comment>
<evidence type="ECO:0000256" key="5">
    <source>
        <dbReference type="ARBA" id="ARBA00022786"/>
    </source>
</evidence>
<dbReference type="PROSITE" id="PS50053">
    <property type="entry name" value="UBIQUITIN_2"/>
    <property type="match status" value="1"/>
</dbReference>
<evidence type="ECO:0000256" key="2">
    <source>
        <dbReference type="ARBA" id="ARBA00004906"/>
    </source>
</evidence>
<evidence type="ECO:0000256" key="4">
    <source>
        <dbReference type="ARBA" id="ARBA00022679"/>
    </source>
</evidence>
<evidence type="ECO:0000256" key="6">
    <source>
        <dbReference type="PROSITE-ProRule" id="PRU00104"/>
    </source>
</evidence>
<sequence>MAQSPAAASAPDSLLGAVQLLVRNIDSRTTVIRAPRGDTLESVLDRLGAGVARSGELRVVYAGRELPLGATVGELGLPWDATLHVSARLLSTPHVDAWDLACKIAGAARLAAAAQKVLVASLDMLVRGFLDFDSAAKVYRVSSASSWDVGDHLDVFLRSGAPASLVQLYLSEQDEACRGEAARAIRRFQSAVETWTEPVLLEFCWSFAAGGARLSDPLYTASRSMLETVLSDPTPERWRDVPRQRVAEQLARLAGEVANAVIQEIAAPTVAAAMSNLAEFKVFWPVLREQVLELGADADTPRRPWRMALTRTLVSMLRSVDDCVARFERSLPARGKHASPASALLKWPASLQGVWAVLTELNAWSDLRQAMRTTLAAHATAVTALVLSAGRELVWDIRWIARHRDVLESEARRHLAMATLPDPELVAGSDEAPYEMLIDRARLLSDSFAYIALATPGALVCAALVVAFKHEQATGPGVLREWFCLVCQALFNPRLVLFSPCPHDRRRFFVNPTSVVHPLHLQYFKFSGRMIALALRHNIHVGVLFDRTLFLRLAGRPITLDDIVDADPSLHASCKKILEMDPSLVDSDVLGLRFVREVDVFGSRSATELLPGGKDISVNSGNRQEFIDLLIRDTFVNSTRYQLGYFAQGFSSMLGEPVLQTAFFQSLDVEDFDEMIGGSKDSIDVKQWRAHTHHRGYEENDLQINWFWKAVESMTVEQQRMLLFFWTSVKYLPSDGFLGLGFRLYLSRASSSCDHLPTSQTCFYHLNLPAYTSSSMMQSKLQVIVQEHVSSGFGAS</sequence>
<feature type="domain" description="Ubiquitin-like" evidence="7">
    <location>
        <begin position="18"/>
        <end position="92"/>
    </location>
</feature>
<dbReference type="InterPro" id="IPR050409">
    <property type="entry name" value="E3_ubiq-protein_ligase"/>
</dbReference>
<dbReference type="OrthoDB" id="587448at2759"/>
<accession>A0A8T0R3H7</accession>
<reference evidence="9" key="1">
    <citation type="submission" date="2020-05" db="EMBL/GenBank/DDBJ databases">
        <title>WGS assembly of Panicum virgatum.</title>
        <authorList>
            <person name="Lovell J.T."/>
            <person name="Jenkins J."/>
            <person name="Shu S."/>
            <person name="Juenger T.E."/>
            <person name="Schmutz J."/>
        </authorList>
    </citation>
    <scope>NUCLEOTIDE SEQUENCE</scope>
    <source>
        <strain evidence="9">AP13</strain>
    </source>
</reference>
<evidence type="ECO:0000256" key="1">
    <source>
        <dbReference type="ARBA" id="ARBA00000885"/>
    </source>
</evidence>
<evidence type="ECO:0000313" key="10">
    <source>
        <dbReference type="Proteomes" id="UP000823388"/>
    </source>
</evidence>
<dbReference type="GO" id="GO:0006511">
    <property type="term" value="P:ubiquitin-dependent protein catabolic process"/>
    <property type="evidence" value="ECO:0007669"/>
    <property type="project" value="TreeGrafter"/>
</dbReference>
<keyword evidence="4" id="KW-0808">Transferase</keyword>
<dbReference type="PROSITE" id="PS50237">
    <property type="entry name" value="HECT"/>
    <property type="match status" value="1"/>
</dbReference>
<dbReference type="EC" id="2.3.2.26" evidence="3"/>
<gene>
    <name evidence="9" type="ORF">PVAP13_6NG349100</name>
</gene>
<dbReference type="InterPro" id="IPR000569">
    <property type="entry name" value="HECT_dom"/>
</dbReference>
<feature type="active site" description="Glycyl thioester intermediate" evidence="6">
    <location>
        <position position="762"/>
    </location>
</feature>
<protein>
    <recommendedName>
        <fullName evidence="3">HECT-type E3 ubiquitin transferase</fullName>
        <ecNumber evidence="3">2.3.2.26</ecNumber>
    </recommendedName>
</protein>
<dbReference type="InterPro" id="IPR035983">
    <property type="entry name" value="Hect_E3_ubiquitin_ligase"/>
</dbReference>
<dbReference type="SUPFAM" id="SSF56204">
    <property type="entry name" value="Hect, E3 ligase catalytic domain"/>
    <property type="match status" value="1"/>
</dbReference>
<dbReference type="GO" id="GO:0061630">
    <property type="term" value="F:ubiquitin protein ligase activity"/>
    <property type="evidence" value="ECO:0007669"/>
    <property type="project" value="UniProtKB-EC"/>
</dbReference>
<dbReference type="Proteomes" id="UP000823388">
    <property type="component" value="Chromosome 6N"/>
</dbReference>
<comment type="caution">
    <text evidence="9">The sequence shown here is derived from an EMBL/GenBank/DDBJ whole genome shotgun (WGS) entry which is preliminary data.</text>
</comment>
<dbReference type="PANTHER" id="PTHR11254">
    <property type="entry name" value="HECT DOMAIN UBIQUITIN-PROTEIN LIGASE"/>
    <property type="match status" value="1"/>
</dbReference>
<dbReference type="EMBL" id="CM029048">
    <property type="protein sequence ID" value="KAG2579790.1"/>
    <property type="molecule type" value="Genomic_DNA"/>
</dbReference>
<dbReference type="InterPro" id="IPR000626">
    <property type="entry name" value="Ubiquitin-like_dom"/>
</dbReference>
<dbReference type="GO" id="GO:0005737">
    <property type="term" value="C:cytoplasm"/>
    <property type="evidence" value="ECO:0007669"/>
    <property type="project" value="TreeGrafter"/>
</dbReference>
<evidence type="ECO:0000259" key="8">
    <source>
        <dbReference type="PROSITE" id="PS50237"/>
    </source>
</evidence>
<name>A0A8T0R3H7_PANVG</name>
<keyword evidence="10" id="KW-1185">Reference proteome</keyword>
<evidence type="ECO:0000313" key="9">
    <source>
        <dbReference type="EMBL" id="KAG2579790.1"/>
    </source>
</evidence>
<dbReference type="AlphaFoldDB" id="A0A8T0R3H7"/>
<evidence type="ECO:0000259" key="7">
    <source>
        <dbReference type="PROSITE" id="PS50053"/>
    </source>
</evidence>
<organism evidence="9 10">
    <name type="scientific">Panicum virgatum</name>
    <name type="common">Blackwell switchgrass</name>
    <dbReference type="NCBI Taxonomy" id="38727"/>
    <lineage>
        <taxon>Eukaryota</taxon>
        <taxon>Viridiplantae</taxon>
        <taxon>Streptophyta</taxon>
        <taxon>Embryophyta</taxon>
        <taxon>Tracheophyta</taxon>
        <taxon>Spermatophyta</taxon>
        <taxon>Magnoliopsida</taxon>
        <taxon>Liliopsida</taxon>
        <taxon>Poales</taxon>
        <taxon>Poaceae</taxon>
        <taxon>PACMAD clade</taxon>
        <taxon>Panicoideae</taxon>
        <taxon>Panicodae</taxon>
        <taxon>Paniceae</taxon>
        <taxon>Panicinae</taxon>
        <taxon>Panicum</taxon>
        <taxon>Panicum sect. Hiantes</taxon>
    </lineage>
</organism>
<dbReference type="GO" id="GO:0000209">
    <property type="term" value="P:protein polyubiquitination"/>
    <property type="evidence" value="ECO:0007669"/>
    <property type="project" value="TreeGrafter"/>
</dbReference>
<dbReference type="Pfam" id="PF00632">
    <property type="entry name" value="HECT"/>
    <property type="match status" value="1"/>
</dbReference>
<dbReference type="SUPFAM" id="SSF54236">
    <property type="entry name" value="Ubiquitin-like"/>
    <property type="match status" value="1"/>
</dbReference>
<dbReference type="SMART" id="SM00119">
    <property type="entry name" value="HECTc"/>
    <property type="match status" value="1"/>
</dbReference>
<dbReference type="Gene3D" id="3.90.1750.10">
    <property type="entry name" value="Hect, E3 ligase catalytic domains"/>
    <property type="match status" value="1"/>
</dbReference>
<dbReference type="Gene3D" id="3.30.2160.10">
    <property type="entry name" value="Hect, E3 ligase catalytic domain"/>
    <property type="match status" value="1"/>
</dbReference>
<evidence type="ECO:0000256" key="3">
    <source>
        <dbReference type="ARBA" id="ARBA00012485"/>
    </source>
</evidence>
<comment type="catalytic activity">
    <reaction evidence="1">
        <text>S-ubiquitinyl-[E2 ubiquitin-conjugating enzyme]-L-cysteine + [acceptor protein]-L-lysine = [E2 ubiquitin-conjugating enzyme]-L-cysteine + N(6)-ubiquitinyl-[acceptor protein]-L-lysine.</text>
        <dbReference type="EC" id="2.3.2.26"/>
    </reaction>
</comment>
<feature type="domain" description="HECT" evidence="8">
    <location>
        <begin position="477"/>
        <end position="796"/>
    </location>
</feature>
<dbReference type="Gene3D" id="3.30.2410.10">
    <property type="entry name" value="Hect, E3 ligase catalytic domain"/>
    <property type="match status" value="1"/>
</dbReference>